<dbReference type="Proteomes" id="UP000765509">
    <property type="component" value="Unassembled WGS sequence"/>
</dbReference>
<comment type="caution">
    <text evidence="1">The sequence shown here is derived from an EMBL/GenBank/DDBJ whole genome shotgun (WGS) entry which is preliminary data.</text>
</comment>
<accession>A0A9Q3FW05</accession>
<dbReference type="AlphaFoldDB" id="A0A9Q3FW05"/>
<reference evidence="1" key="1">
    <citation type="submission" date="2021-03" db="EMBL/GenBank/DDBJ databases">
        <title>Draft genome sequence of rust myrtle Austropuccinia psidii MF-1, a brazilian biotype.</title>
        <authorList>
            <person name="Quecine M.C."/>
            <person name="Pachon D.M.R."/>
            <person name="Bonatelli M.L."/>
            <person name="Correr F.H."/>
            <person name="Franceschini L.M."/>
            <person name="Leite T.F."/>
            <person name="Margarido G.R.A."/>
            <person name="Almeida C.A."/>
            <person name="Ferrarezi J.A."/>
            <person name="Labate C.A."/>
        </authorList>
    </citation>
    <scope>NUCLEOTIDE SEQUENCE</scope>
    <source>
        <strain evidence="1">MF-1</strain>
    </source>
</reference>
<organism evidence="1 2">
    <name type="scientific">Austropuccinia psidii MF-1</name>
    <dbReference type="NCBI Taxonomy" id="1389203"/>
    <lineage>
        <taxon>Eukaryota</taxon>
        <taxon>Fungi</taxon>
        <taxon>Dikarya</taxon>
        <taxon>Basidiomycota</taxon>
        <taxon>Pucciniomycotina</taxon>
        <taxon>Pucciniomycetes</taxon>
        <taxon>Pucciniales</taxon>
        <taxon>Sphaerophragmiaceae</taxon>
        <taxon>Austropuccinia</taxon>
    </lineage>
</organism>
<protein>
    <submittedName>
        <fullName evidence="1">Uncharacterized protein</fullName>
    </submittedName>
</protein>
<name>A0A9Q3FW05_9BASI</name>
<dbReference type="OrthoDB" id="2507171at2759"/>
<evidence type="ECO:0000313" key="2">
    <source>
        <dbReference type="Proteomes" id="UP000765509"/>
    </source>
</evidence>
<sequence>MKTPNRHMLIWQISIQEYSGNITIVHKSGDIHKNSDGVSRWALANTPQNPAWLPQEEHHIEVICIADIGTKFFHQVKKSYKMDKNCHILCQLIMKDCKNPSLSSKLD</sequence>
<keyword evidence="2" id="KW-1185">Reference proteome</keyword>
<proteinExistence type="predicted"/>
<evidence type="ECO:0000313" key="1">
    <source>
        <dbReference type="EMBL" id="MBW0544933.1"/>
    </source>
</evidence>
<dbReference type="EMBL" id="AVOT02049800">
    <property type="protein sequence ID" value="MBW0544933.1"/>
    <property type="molecule type" value="Genomic_DNA"/>
</dbReference>
<gene>
    <name evidence="1" type="ORF">O181_084648</name>
</gene>